<evidence type="ECO:0000256" key="1">
    <source>
        <dbReference type="SAM" id="MobiDB-lite"/>
    </source>
</evidence>
<name>A0A3G1A779_9CREN</name>
<evidence type="ECO:0000256" key="2">
    <source>
        <dbReference type="SAM" id="Phobius"/>
    </source>
</evidence>
<dbReference type="RefSeq" id="WP_052887221.1">
    <property type="nucleotide sequence ID" value="NZ_CP007493.1"/>
</dbReference>
<dbReference type="EMBL" id="CP007493">
    <property type="protein sequence ID" value="AJB42870.1"/>
    <property type="molecule type" value="Genomic_DNA"/>
</dbReference>
<sequence>MDLGGLFLLVGFFWLIFTLLLLIHIASEVEKISATLGRILEHLEKLSSGSEKPSGGVGGGESGGSQRQGEQAR</sequence>
<reference evidence="4" key="1">
    <citation type="book" date="2010" name="EXTREMOPHILES" publisher="0:0-0">
        <title>Complete genome sequences of ten hyperthermophilic archaea reveal their metabolic capabilities and possible ecological roles.</title>
        <editorList>
            <person name="?"/>
        </editorList>
        <authorList>
            <person name="Ravin N.V."/>
            <person name="Mardanov A.V."/>
            <person name="Bonch-Osmolovskaya E.A."/>
            <person name="Skryabin K.G."/>
        </authorList>
    </citation>
    <scope>NUCLEOTIDE SEQUENCE [LARGE SCALE GENOMIC DNA]</scope>
    <source>
        <strain evidence="4">1505</strain>
    </source>
</reference>
<accession>A0A3G1A779</accession>
<feature type="transmembrane region" description="Helical" evidence="2">
    <location>
        <begin position="6"/>
        <end position="26"/>
    </location>
</feature>
<dbReference type="Proteomes" id="UP000266720">
    <property type="component" value="Chromosome"/>
</dbReference>
<gene>
    <name evidence="3" type="ORF">TCARB_1834</name>
</gene>
<feature type="compositionally biased region" description="Low complexity" evidence="1">
    <location>
        <begin position="64"/>
        <end position="73"/>
    </location>
</feature>
<feature type="region of interest" description="Disordered" evidence="1">
    <location>
        <begin position="47"/>
        <end position="73"/>
    </location>
</feature>
<dbReference type="STRING" id="697581.TCARB_1834"/>
<dbReference type="GeneID" id="25407244"/>
<dbReference type="KEGG" id="tcb:TCARB_1834"/>
<protein>
    <submittedName>
        <fullName evidence="3">Uncharacterized protein</fullName>
    </submittedName>
</protein>
<proteinExistence type="predicted"/>
<evidence type="ECO:0000313" key="3">
    <source>
        <dbReference type="EMBL" id="AJB42870.1"/>
    </source>
</evidence>
<dbReference type="AlphaFoldDB" id="A0A3G1A779"/>
<keyword evidence="2" id="KW-0472">Membrane</keyword>
<keyword evidence="2" id="KW-0812">Transmembrane</keyword>
<keyword evidence="2" id="KW-1133">Transmembrane helix</keyword>
<organism evidence="3 4">
    <name type="scientific">Thermofilum adornatum 1505</name>
    <dbReference type="NCBI Taxonomy" id="697581"/>
    <lineage>
        <taxon>Archaea</taxon>
        <taxon>Thermoproteota</taxon>
        <taxon>Thermoprotei</taxon>
        <taxon>Thermofilales</taxon>
        <taxon>Thermofilaceae</taxon>
        <taxon>Thermofilum</taxon>
    </lineage>
</organism>
<evidence type="ECO:0000313" key="4">
    <source>
        <dbReference type="Proteomes" id="UP000266720"/>
    </source>
</evidence>